<comment type="subcellular location">
    <subcellularLocation>
        <location evidence="1">Membrane</location>
        <topology evidence="1">Multi-pass membrane protein</topology>
    </subcellularLocation>
</comment>
<dbReference type="Pfam" id="PF00001">
    <property type="entry name" value="7tm_1"/>
    <property type="match status" value="1"/>
</dbReference>
<evidence type="ECO:0000313" key="12">
    <source>
        <dbReference type="EMBL" id="TRY76933.1"/>
    </source>
</evidence>
<keyword evidence="4 10" id="KW-1133">Transmembrane helix</keyword>
<accession>A0A553PGX2</accession>
<dbReference type="OMA" id="YNVVKLC"/>
<feature type="transmembrane region" description="Helical" evidence="10">
    <location>
        <begin position="77"/>
        <end position="101"/>
    </location>
</feature>
<dbReference type="SMART" id="SM01381">
    <property type="entry name" value="7TM_GPCR_Srsx"/>
    <property type="match status" value="1"/>
</dbReference>
<evidence type="ECO:0000256" key="2">
    <source>
        <dbReference type="ARBA" id="ARBA00010663"/>
    </source>
</evidence>
<dbReference type="PROSITE" id="PS50262">
    <property type="entry name" value="G_PROTEIN_RECEP_F1_2"/>
    <property type="match status" value="1"/>
</dbReference>
<evidence type="ECO:0000256" key="9">
    <source>
        <dbReference type="RuleBase" id="RU000688"/>
    </source>
</evidence>
<feature type="transmembrane region" description="Helical" evidence="10">
    <location>
        <begin position="37"/>
        <end position="65"/>
    </location>
</feature>
<dbReference type="GO" id="GO:0005886">
    <property type="term" value="C:plasma membrane"/>
    <property type="evidence" value="ECO:0007669"/>
    <property type="project" value="TreeGrafter"/>
</dbReference>
<evidence type="ECO:0000256" key="5">
    <source>
        <dbReference type="ARBA" id="ARBA00023040"/>
    </source>
</evidence>
<evidence type="ECO:0000256" key="4">
    <source>
        <dbReference type="ARBA" id="ARBA00022989"/>
    </source>
</evidence>
<reference evidence="12 13" key="1">
    <citation type="journal article" date="2018" name="Nat. Ecol. Evol.">
        <title>Genomic signatures of mitonuclear coevolution across populations of Tigriopus californicus.</title>
        <authorList>
            <person name="Barreto F.S."/>
            <person name="Watson E.T."/>
            <person name="Lima T.G."/>
            <person name="Willett C.S."/>
            <person name="Edmands S."/>
            <person name="Li W."/>
            <person name="Burton R.S."/>
        </authorList>
    </citation>
    <scope>NUCLEOTIDE SEQUENCE [LARGE SCALE GENOMIC DNA]</scope>
    <source>
        <strain evidence="12 13">San Diego</strain>
    </source>
</reference>
<evidence type="ECO:0000256" key="6">
    <source>
        <dbReference type="ARBA" id="ARBA00023136"/>
    </source>
</evidence>
<dbReference type="InterPro" id="IPR000611">
    <property type="entry name" value="NPY_rcpt"/>
</dbReference>
<keyword evidence="7 9" id="KW-0675">Receptor</keyword>
<sequence>MESELELDDYYDVANHDMVHDNQSVPCPEQKLINETWIRVVIILFYLIIFVIGFFGNMLVILVVAKNKVMHSPTNIFIVNMALSDVLMCVFAVPFTPIHSFMPEWMFGEVLCKLFPTSQGVSVYMSTLTLTCIAVDRYIAIVHPYRPRMENKTSYTLACSVNALAVLFTAPYAWYMTVKEDPETGLLLCSESWYGMPRTIYGAFTNIMQFVLPFTTIFVCY</sequence>
<dbReference type="GO" id="GO:0043005">
    <property type="term" value="C:neuron projection"/>
    <property type="evidence" value="ECO:0007669"/>
    <property type="project" value="TreeGrafter"/>
</dbReference>
<evidence type="ECO:0000259" key="11">
    <source>
        <dbReference type="PROSITE" id="PS50262"/>
    </source>
</evidence>
<dbReference type="AlphaFoldDB" id="A0A553PGX2"/>
<dbReference type="InterPro" id="IPR017452">
    <property type="entry name" value="GPCR_Rhodpsn_7TM"/>
</dbReference>
<keyword evidence="8 9" id="KW-0807">Transducer</keyword>
<dbReference type="Gene3D" id="1.20.1070.10">
    <property type="entry name" value="Rhodopsin 7-helix transmembrane proteins"/>
    <property type="match status" value="1"/>
</dbReference>
<protein>
    <recommendedName>
        <fullName evidence="11">G-protein coupled receptors family 1 profile domain-containing protein</fullName>
    </recommendedName>
</protein>
<dbReference type="EMBL" id="VCGU01000004">
    <property type="protein sequence ID" value="TRY76933.1"/>
    <property type="molecule type" value="Genomic_DNA"/>
</dbReference>
<comment type="similarity">
    <text evidence="2 9">Belongs to the G-protein coupled receptor 1 family.</text>
</comment>
<keyword evidence="13" id="KW-1185">Reference proteome</keyword>
<feature type="transmembrane region" description="Helical" evidence="10">
    <location>
        <begin position="154"/>
        <end position="175"/>
    </location>
</feature>
<dbReference type="PANTHER" id="PTHR24235:SF29">
    <property type="entry name" value="GH23382P"/>
    <property type="match status" value="1"/>
</dbReference>
<dbReference type="STRING" id="6832.A0A553PGX2"/>
<keyword evidence="3 9" id="KW-0812">Transmembrane</keyword>
<name>A0A553PGX2_TIGCA</name>
<proteinExistence type="inferred from homology"/>
<dbReference type="GO" id="GO:0004983">
    <property type="term" value="F:neuropeptide Y receptor activity"/>
    <property type="evidence" value="ECO:0007669"/>
    <property type="project" value="InterPro"/>
</dbReference>
<feature type="domain" description="G-protein coupled receptors family 1 profile" evidence="11">
    <location>
        <begin position="56"/>
        <end position="221"/>
    </location>
</feature>
<dbReference type="PRINTS" id="PR00237">
    <property type="entry name" value="GPCRRHODOPSN"/>
</dbReference>
<keyword evidence="5 9" id="KW-0297">G-protein coupled receptor</keyword>
<evidence type="ECO:0000256" key="8">
    <source>
        <dbReference type="ARBA" id="ARBA00023224"/>
    </source>
</evidence>
<dbReference type="GO" id="GO:0042923">
    <property type="term" value="F:neuropeptide binding"/>
    <property type="evidence" value="ECO:0007669"/>
    <property type="project" value="TreeGrafter"/>
</dbReference>
<organism evidence="12 13">
    <name type="scientific">Tigriopus californicus</name>
    <name type="common">Marine copepod</name>
    <dbReference type="NCBI Taxonomy" id="6832"/>
    <lineage>
        <taxon>Eukaryota</taxon>
        <taxon>Metazoa</taxon>
        <taxon>Ecdysozoa</taxon>
        <taxon>Arthropoda</taxon>
        <taxon>Crustacea</taxon>
        <taxon>Multicrustacea</taxon>
        <taxon>Hexanauplia</taxon>
        <taxon>Copepoda</taxon>
        <taxon>Harpacticoida</taxon>
        <taxon>Harpacticidae</taxon>
        <taxon>Tigriopus</taxon>
    </lineage>
</organism>
<dbReference type="SUPFAM" id="SSF81321">
    <property type="entry name" value="Family A G protein-coupled receptor-like"/>
    <property type="match status" value="1"/>
</dbReference>
<evidence type="ECO:0000256" key="3">
    <source>
        <dbReference type="ARBA" id="ARBA00022692"/>
    </source>
</evidence>
<evidence type="ECO:0000313" key="13">
    <source>
        <dbReference type="Proteomes" id="UP000318571"/>
    </source>
</evidence>
<evidence type="ECO:0000256" key="7">
    <source>
        <dbReference type="ARBA" id="ARBA00023170"/>
    </source>
</evidence>
<dbReference type="Proteomes" id="UP000318571">
    <property type="component" value="Chromosome 5"/>
</dbReference>
<dbReference type="PANTHER" id="PTHR24235">
    <property type="entry name" value="NEUROPEPTIDE Y RECEPTOR"/>
    <property type="match status" value="1"/>
</dbReference>
<feature type="transmembrane region" description="Helical" evidence="10">
    <location>
        <begin position="121"/>
        <end position="142"/>
    </location>
</feature>
<evidence type="ECO:0000256" key="1">
    <source>
        <dbReference type="ARBA" id="ARBA00004141"/>
    </source>
</evidence>
<dbReference type="InterPro" id="IPR000276">
    <property type="entry name" value="GPCR_Rhodpsn"/>
</dbReference>
<feature type="non-terminal residue" evidence="12">
    <location>
        <position position="221"/>
    </location>
</feature>
<feature type="transmembrane region" description="Helical" evidence="10">
    <location>
        <begin position="200"/>
        <end position="220"/>
    </location>
</feature>
<dbReference type="PRINTS" id="PR01012">
    <property type="entry name" value="NRPEPTIDEYR"/>
</dbReference>
<comment type="caution">
    <text evidence="12">The sequence shown here is derived from an EMBL/GenBank/DDBJ whole genome shotgun (WGS) entry which is preliminary data.</text>
</comment>
<dbReference type="PROSITE" id="PS00237">
    <property type="entry name" value="G_PROTEIN_RECEP_F1_1"/>
    <property type="match status" value="1"/>
</dbReference>
<evidence type="ECO:0000256" key="10">
    <source>
        <dbReference type="SAM" id="Phobius"/>
    </source>
</evidence>
<gene>
    <name evidence="12" type="ORF">TCAL_10624</name>
</gene>
<keyword evidence="6 10" id="KW-0472">Membrane</keyword>